<evidence type="ECO:0000259" key="8">
    <source>
        <dbReference type="Pfam" id="PF00924"/>
    </source>
</evidence>
<feature type="transmembrane region" description="Helical" evidence="7">
    <location>
        <begin position="120"/>
        <end position="140"/>
    </location>
</feature>
<dbReference type="InterPro" id="IPR006685">
    <property type="entry name" value="MscS_channel_2nd"/>
</dbReference>
<dbReference type="InterPro" id="IPR010920">
    <property type="entry name" value="LSM_dom_sf"/>
</dbReference>
<dbReference type="PANTHER" id="PTHR30566:SF5">
    <property type="entry name" value="MECHANOSENSITIVE ION CHANNEL PROTEIN 1, MITOCHONDRIAL-RELATED"/>
    <property type="match status" value="1"/>
</dbReference>
<gene>
    <name evidence="9" type="ORF">NDN08_006819</name>
</gene>
<evidence type="ECO:0000256" key="1">
    <source>
        <dbReference type="ARBA" id="ARBA00004651"/>
    </source>
</evidence>
<evidence type="ECO:0000313" key="10">
    <source>
        <dbReference type="Proteomes" id="UP001157974"/>
    </source>
</evidence>
<feature type="compositionally biased region" description="Basic and acidic residues" evidence="6">
    <location>
        <begin position="61"/>
        <end position="74"/>
    </location>
</feature>
<keyword evidence="5 7" id="KW-0472">Membrane</keyword>
<comment type="caution">
    <text evidence="9">The sequence shown here is derived from an EMBL/GenBank/DDBJ whole genome shotgun (WGS) entry which is preliminary data.</text>
</comment>
<dbReference type="GO" id="GO:0005886">
    <property type="term" value="C:plasma membrane"/>
    <property type="evidence" value="ECO:0007669"/>
    <property type="project" value="UniProtKB-SubCell"/>
</dbReference>
<dbReference type="InterPro" id="IPR023408">
    <property type="entry name" value="MscS_beta-dom_sf"/>
</dbReference>
<reference evidence="9 10" key="1">
    <citation type="journal article" date="2023" name="Nat. Commun.">
        <title>Origin of minicircular mitochondrial genomes in red algae.</title>
        <authorList>
            <person name="Lee Y."/>
            <person name="Cho C.H."/>
            <person name="Lee Y.M."/>
            <person name="Park S.I."/>
            <person name="Yang J.H."/>
            <person name="West J.A."/>
            <person name="Bhattacharya D."/>
            <person name="Yoon H.S."/>
        </authorList>
    </citation>
    <scope>NUCLEOTIDE SEQUENCE [LARGE SCALE GENOMIC DNA]</scope>
    <source>
        <strain evidence="9 10">CCMP1338</strain>
        <tissue evidence="9">Whole cell</tissue>
    </source>
</reference>
<keyword evidence="4 7" id="KW-1133">Transmembrane helix</keyword>
<name>A0AAV8UIZ7_9RHOD</name>
<feature type="region of interest" description="Disordered" evidence="6">
    <location>
        <begin position="51"/>
        <end position="74"/>
    </location>
</feature>
<comment type="subcellular location">
    <subcellularLocation>
        <location evidence="1">Cell membrane</location>
        <topology evidence="1">Multi-pass membrane protein</topology>
    </subcellularLocation>
</comment>
<keyword evidence="10" id="KW-1185">Reference proteome</keyword>
<feature type="compositionally biased region" description="Low complexity" evidence="6">
    <location>
        <begin position="471"/>
        <end position="491"/>
    </location>
</feature>
<proteinExistence type="predicted"/>
<dbReference type="AlphaFoldDB" id="A0AAV8UIZ7"/>
<dbReference type="Gene3D" id="3.30.70.100">
    <property type="match status" value="1"/>
</dbReference>
<dbReference type="Pfam" id="PF00924">
    <property type="entry name" value="MS_channel_2nd"/>
    <property type="match status" value="1"/>
</dbReference>
<evidence type="ECO:0000256" key="7">
    <source>
        <dbReference type="SAM" id="Phobius"/>
    </source>
</evidence>
<feature type="transmembrane region" description="Helical" evidence="7">
    <location>
        <begin position="273"/>
        <end position="292"/>
    </location>
</feature>
<dbReference type="GO" id="GO:0055085">
    <property type="term" value="P:transmembrane transport"/>
    <property type="evidence" value="ECO:0007669"/>
    <property type="project" value="InterPro"/>
</dbReference>
<evidence type="ECO:0000313" key="9">
    <source>
        <dbReference type="EMBL" id="KAJ8902414.1"/>
    </source>
</evidence>
<feature type="region of interest" description="Disordered" evidence="6">
    <location>
        <begin position="467"/>
        <end position="491"/>
    </location>
</feature>
<evidence type="ECO:0000256" key="3">
    <source>
        <dbReference type="ARBA" id="ARBA00022692"/>
    </source>
</evidence>
<accession>A0AAV8UIZ7</accession>
<dbReference type="SUPFAM" id="SSF82689">
    <property type="entry name" value="Mechanosensitive channel protein MscS (YggB), C-terminal domain"/>
    <property type="match status" value="1"/>
</dbReference>
<feature type="domain" description="Mechanosensitive ion channel MscS" evidence="8">
    <location>
        <begin position="292"/>
        <end position="360"/>
    </location>
</feature>
<keyword evidence="3 7" id="KW-0812">Transmembrane</keyword>
<feature type="transmembrane region" description="Helical" evidence="7">
    <location>
        <begin position="83"/>
        <end position="100"/>
    </location>
</feature>
<dbReference type="Gene3D" id="2.30.30.60">
    <property type="match status" value="1"/>
</dbReference>
<evidence type="ECO:0000256" key="4">
    <source>
        <dbReference type="ARBA" id="ARBA00022989"/>
    </source>
</evidence>
<evidence type="ECO:0000256" key="5">
    <source>
        <dbReference type="ARBA" id="ARBA00023136"/>
    </source>
</evidence>
<dbReference type="InterPro" id="IPR011066">
    <property type="entry name" value="MscS_channel_C_sf"/>
</dbReference>
<dbReference type="PANTHER" id="PTHR30566">
    <property type="entry name" value="YNAI-RELATED MECHANOSENSITIVE ION CHANNEL"/>
    <property type="match status" value="1"/>
</dbReference>
<sequence>MEAVGFHSGIRVPLGAQAQGRRKSCQSRPGSPKKLWRAPLKTRRVAPLFMTLNQPYGPEPPRPEDIDPEGSGDRSRERLTRELAFRILLIVVGNVAYQLAFYGQVSFQLSQFRVPIGDGVFGYADVLFLSTYMLLVRPLLRLLHFVLKSFGLMKECYKDTFMQAFEPPLFWLGALFVWLVSFDISKTMCLYNTEYATLCSVLNPTLVPISVAAYVLVLANFVKNLLTRDIDTRSMNRRMRAEYALVEKAFTVASIVAMVGFSAYKIGVAPGTLLTYGSFSTLLLGFAAQHFLKDVASGFMIFLFKPFVVGDNVRLPSYKDAGLLKVVDIGWIYTEMRHWDSSPVILPNSSLYGNSIINRSLKEFAYFTEVVHIRYSDLPRMESLLESMTEYLCSRPEVASDSSTPLVIIEKLDSSFIDVRLMVWLVNVSTKRRMQISSAILLGLAMKINEFGCEFAFPRMEIASDLAPATSSGDPPSVSPSLSSASKTNGT</sequence>
<dbReference type="SUPFAM" id="SSF50182">
    <property type="entry name" value="Sm-like ribonucleoproteins"/>
    <property type="match status" value="1"/>
</dbReference>
<feature type="transmembrane region" description="Helical" evidence="7">
    <location>
        <begin position="243"/>
        <end position="267"/>
    </location>
</feature>
<protein>
    <recommendedName>
        <fullName evidence="8">Mechanosensitive ion channel MscS domain-containing protein</fullName>
    </recommendedName>
</protein>
<dbReference type="Gene3D" id="1.10.287.1260">
    <property type="match status" value="1"/>
</dbReference>
<feature type="region of interest" description="Disordered" evidence="6">
    <location>
        <begin position="16"/>
        <end position="36"/>
    </location>
</feature>
<evidence type="ECO:0000256" key="2">
    <source>
        <dbReference type="ARBA" id="ARBA00022475"/>
    </source>
</evidence>
<evidence type="ECO:0000256" key="6">
    <source>
        <dbReference type="SAM" id="MobiDB-lite"/>
    </source>
</evidence>
<feature type="transmembrane region" description="Helical" evidence="7">
    <location>
        <begin position="201"/>
        <end position="222"/>
    </location>
</feature>
<dbReference type="Proteomes" id="UP001157974">
    <property type="component" value="Unassembled WGS sequence"/>
</dbReference>
<dbReference type="EMBL" id="JAMWBK010000009">
    <property type="protein sequence ID" value="KAJ8902414.1"/>
    <property type="molecule type" value="Genomic_DNA"/>
</dbReference>
<keyword evidence="2" id="KW-1003">Cell membrane</keyword>
<feature type="transmembrane region" description="Helical" evidence="7">
    <location>
        <begin position="161"/>
        <end position="181"/>
    </location>
</feature>
<organism evidence="9 10">
    <name type="scientific">Rhodosorus marinus</name>
    <dbReference type="NCBI Taxonomy" id="101924"/>
    <lineage>
        <taxon>Eukaryota</taxon>
        <taxon>Rhodophyta</taxon>
        <taxon>Stylonematophyceae</taxon>
        <taxon>Stylonematales</taxon>
        <taxon>Stylonemataceae</taxon>
        <taxon>Rhodosorus</taxon>
    </lineage>
</organism>